<keyword evidence="3" id="KW-1185">Reference proteome</keyword>
<feature type="compositionally biased region" description="Basic and acidic residues" evidence="1">
    <location>
        <begin position="124"/>
        <end position="143"/>
    </location>
</feature>
<comment type="caution">
    <text evidence="2">The sequence shown here is derived from an EMBL/GenBank/DDBJ whole genome shotgun (WGS) entry which is preliminary data.</text>
</comment>
<evidence type="ECO:0000313" key="3">
    <source>
        <dbReference type="Proteomes" id="UP001372338"/>
    </source>
</evidence>
<feature type="compositionally biased region" description="Basic and acidic residues" evidence="1">
    <location>
        <begin position="15"/>
        <end position="31"/>
    </location>
</feature>
<organism evidence="2 3">
    <name type="scientific">Crotalaria pallida</name>
    <name type="common">Smooth rattlebox</name>
    <name type="synonym">Crotalaria striata</name>
    <dbReference type="NCBI Taxonomy" id="3830"/>
    <lineage>
        <taxon>Eukaryota</taxon>
        <taxon>Viridiplantae</taxon>
        <taxon>Streptophyta</taxon>
        <taxon>Embryophyta</taxon>
        <taxon>Tracheophyta</taxon>
        <taxon>Spermatophyta</taxon>
        <taxon>Magnoliopsida</taxon>
        <taxon>eudicotyledons</taxon>
        <taxon>Gunneridae</taxon>
        <taxon>Pentapetalae</taxon>
        <taxon>rosids</taxon>
        <taxon>fabids</taxon>
        <taxon>Fabales</taxon>
        <taxon>Fabaceae</taxon>
        <taxon>Papilionoideae</taxon>
        <taxon>50 kb inversion clade</taxon>
        <taxon>genistoids sensu lato</taxon>
        <taxon>core genistoids</taxon>
        <taxon>Crotalarieae</taxon>
        <taxon>Crotalaria</taxon>
    </lineage>
</organism>
<dbReference type="Proteomes" id="UP001372338">
    <property type="component" value="Unassembled WGS sequence"/>
</dbReference>
<dbReference type="EMBL" id="JAYWIO010000002">
    <property type="protein sequence ID" value="KAK7281830.1"/>
    <property type="molecule type" value="Genomic_DNA"/>
</dbReference>
<gene>
    <name evidence="2" type="ORF">RIF29_10135</name>
</gene>
<accession>A0AAN9IKQ4</accession>
<feature type="region of interest" description="Disordered" evidence="1">
    <location>
        <begin position="71"/>
        <end position="182"/>
    </location>
</feature>
<dbReference type="AlphaFoldDB" id="A0AAN9IKQ4"/>
<evidence type="ECO:0000313" key="2">
    <source>
        <dbReference type="EMBL" id="KAK7281830.1"/>
    </source>
</evidence>
<evidence type="ECO:0000256" key="1">
    <source>
        <dbReference type="SAM" id="MobiDB-lite"/>
    </source>
</evidence>
<feature type="region of interest" description="Disordered" evidence="1">
    <location>
        <begin position="1"/>
        <end position="32"/>
    </location>
</feature>
<name>A0AAN9IKQ4_CROPI</name>
<reference evidence="2 3" key="1">
    <citation type="submission" date="2024-01" db="EMBL/GenBank/DDBJ databases">
        <title>The genomes of 5 underutilized Papilionoideae crops provide insights into root nodulation and disease resistanc.</title>
        <authorList>
            <person name="Yuan L."/>
        </authorList>
    </citation>
    <scope>NUCLEOTIDE SEQUENCE [LARGE SCALE GENOMIC DNA]</scope>
    <source>
        <strain evidence="2">ZHUSHIDOU_FW_LH</strain>
        <tissue evidence="2">Leaf</tissue>
    </source>
</reference>
<sequence length="182" mass="19583">MARKRGRPPKSPSPKHADPPSSSKKDGKKPQLFDLSALDDEDLQTLEALTPKQLESLVHGIELIRAKLKGKAPLHDEVASASNTCKDSGNVFKKAPQPSVSETRIPEVPKRVSSDVSKPSDGGKGTDAKEAENSLNKDGKDPIIEISQSQNSEPDMEGEWTHVKTRSKVSKAVGLGHQPSHG</sequence>
<feature type="compositionally biased region" description="Basic and acidic residues" evidence="1">
    <location>
        <begin position="104"/>
        <end position="113"/>
    </location>
</feature>
<protein>
    <submittedName>
        <fullName evidence="2">Uncharacterized protein</fullName>
    </submittedName>
</protein>
<proteinExistence type="predicted"/>